<keyword evidence="1" id="KW-0234">DNA repair</keyword>
<dbReference type="Gene3D" id="3.40.50.300">
    <property type="entry name" value="P-loop containing nucleotide triphosphate hydrolases"/>
    <property type="match status" value="1"/>
</dbReference>
<dbReference type="GO" id="GO:0000723">
    <property type="term" value="P:telomere maintenance"/>
    <property type="evidence" value="ECO:0007669"/>
    <property type="project" value="InterPro"/>
</dbReference>
<keyword evidence="1" id="KW-0378">Hydrolase</keyword>
<dbReference type="InterPro" id="IPR027417">
    <property type="entry name" value="P-loop_NTPase"/>
</dbReference>
<dbReference type="Proteomes" id="UP000235145">
    <property type="component" value="Unassembled WGS sequence"/>
</dbReference>
<protein>
    <recommendedName>
        <fullName evidence="1">ATP-dependent DNA helicase</fullName>
        <ecNumber evidence="1">5.6.2.3</ecNumber>
    </recommendedName>
</protein>
<comment type="catalytic activity">
    <reaction evidence="1">
        <text>ATP + H2O = ADP + phosphate + H(+)</text>
        <dbReference type="Rhea" id="RHEA:13065"/>
        <dbReference type="ChEBI" id="CHEBI:15377"/>
        <dbReference type="ChEBI" id="CHEBI:15378"/>
        <dbReference type="ChEBI" id="CHEBI:30616"/>
        <dbReference type="ChEBI" id="CHEBI:43474"/>
        <dbReference type="ChEBI" id="CHEBI:456216"/>
        <dbReference type="EC" id="5.6.2.3"/>
    </reaction>
</comment>
<keyword evidence="1" id="KW-0067">ATP-binding</keyword>
<dbReference type="Pfam" id="PF05970">
    <property type="entry name" value="PIF1"/>
    <property type="match status" value="1"/>
</dbReference>
<evidence type="ECO:0000256" key="1">
    <source>
        <dbReference type="RuleBase" id="RU363044"/>
    </source>
</evidence>
<evidence type="ECO:0000313" key="3">
    <source>
        <dbReference type="EMBL" id="KAJ0184660.1"/>
    </source>
</evidence>
<keyword evidence="4" id="KW-1185">Reference proteome</keyword>
<keyword evidence="1" id="KW-0233">DNA recombination</keyword>
<sequence length="266" mass="30465">MLSRFEGLEGGRKAVKLTEAEIGRIGERIHVDYHMMEPVELERHFYTKLCWPIFMPVVLLHLQLPCQITKQSGKAQLLREAKVIIWDETTMAKKQVVEAVGQTMQDITYEKLPFGGKIMVMGGDFRQVLPIVRRGTRAQIVESSLRMSPLWASVKRLRLIINMRALLLVGQHARKRVFLPRILLCPSDDEMFPFKLKRKQFPVQLSFSMINNKAQGQTIPNVGVYLPESVFSHGQLYVASSRGISRVNTKCRSYMNIAPSLEIKKN</sequence>
<reference evidence="3 4" key="1">
    <citation type="journal article" date="2017" name="Nat. Commun.">
        <title>Genome assembly with in vitro proximity ligation data and whole-genome triplication in lettuce.</title>
        <authorList>
            <person name="Reyes-Chin-Wo S."/>
            <person name="Wang Z."/>
            <person name="Yang X."/>
            <person name="Kozik A."/>
            <person name="Arikit S."/>
            <person name="Song C."/>
            <person name="Xia L."/>
            <person name="Froenicke L."/>
            <person name="Lavelle D.O."/>
            <person name="Truco M.J."/>
            <person name="Xia R."/>
            <person name="Zhu S."/>
            <person name="Xu C."/>
            <person name="Xu H."/>
            <person name="Xu X."/>
            <person name="Cox K."/>
            <person name="Korf I."/>
            <person name="Meyers B.C."/>
            <person name="Michelmore R.W."/>
        </authorList>
    </citation>
    <scope>NUCLEOTIDE SEQUENCE [LARGE SCALE GENOMIC DNA]</scope>
    <source>
        <strain evidence="4">cv. Salinas</strain>
        <tissue evidence="3">Seedlings</tissue>
    </source>
</reference>
<evidence type="ECO:0000259" key="2">
    <source>
        <dbReference type="Pfam" id="PF05970"/>
    </source>
</evidence>
<dbReference type="AlphaFoldDB" id="A0A9R1WLB4"/>
<dbReference type="PANTHER" id="PTHR10492">
    <property type="match status" value="1"/>
</dbReference>
<dbReference type="GO" id="GO:0006281">
    <property type="term" value="P:DNA repair"/>
    <property type="evidence" value="ECO:0007669"/>
    <property type="project" value="UniProtKB-KW"/>
</dbReference>
<proteinExistence type="inferred from homology"/>
<keyword evidence="1" id="KW-0547">Nucleotide-binding</keyword>
<dbReference type="EC" id="5.6.2.3" evidence="1"/>
<dbReference type="SUPFAM" id="SSF52540">
    <property type="entry name" value="P-loop containing nucleoside triphosphate hydrolases"/>
    <property type="match status" value="1"/>
</dbReference>
<keyword evidence="1" id="KW-0227">DNA damage</keyword>
<keyword evidence="1" id="KW-0347">Helicase</keyword>
<dbReference type="GO" id="GO:0006310">
    <property type="term" value="P:DNA recombination"/>
    <property type="evidence" value="ECO:0007669"/>
    <property type="project" value="UniProtKB-KW"/>
</dbReference>
<dbReference type="FunFam" id="3.40.50.300:FF:002884">
    <property type="entry name" value="ATP-dependent DNA helicase"/>
    <property type="match status" value="1"/>
</dbReference>
<name>A0A9R1WLB4_LACSA</name>
<dbReference type="GO" id="GO:0016787">
    <property type="term" value="F:hydrolase activity"/>
    <property type="evidence" value="ECO:0007669"/>
    <property type="project" value="UniProtKB-KW"/>
</dbReference>
<accession>A0A9R1WLB4</accession>
<dbReference type="PANTHER" id="PTHR10492:SF94">
    <property type="entry name" value="ATP-DEPENDENT DNA HELICASE"/>
    <property type="match status" value="1"/>
</dbReference>
<dbReference type="GO" id="GO:0005524">
    <property type="term" value="F:ATP binding"/>
    <property type="evidence" value="ECO:0007669"/>
    <property type="project" value="UniProtKB-KW"/>
</dbReference>
<dbReference type="InterPro" id="IPR010285">
    <property type="entry name" value="DNA_helicase_pif1-like_DEAD"/>
</dbReference>
<dbReference type="GO" id="GO:0043139">
    <property type="term" value="F:5'-3' DNA helicase activity"/>
    <property type="evidence" value="ECO:0007669"/>
    <property type="project" value="UniProtKB-EC"/>
</dbReference>
<organism evidence="3 4">
    <name type="scientific">Lactuca sativa</name>
    <name type="common">Garden lettuce</name>
    <dbReference type="NCBI Taxonomy" id="4236"/>
    <lineage>
        <taxon>Eukaryota</taxon>
        <taxon>Viridiplantae</taxon>
        <taxon>Streptophyta</taxon>
        <taxon>Embryophyta</taxon>
        <taxon>Tracheophyta</taxon>
        <taxon>Spermatophyta</taxon>
        <taxon>Magnoliopsida</taxon>
        <taxon>eudicotyledons</taxon>
        <taxon>Gunneridae</taxon>
        <taxon>Pentapetalae</taxon>
        <taxon>asterids</taxon>
        <taxon>campanulids</taxon>
        <taxon>Asterales</taxon>
        <taxon>Asteraceae</taxon>
        <taxon>Cichorioideae</taxon>
        <taxon>Cichorieae</taxon>
        <taxon>Lactucinae</taxon>
        <taxon>Lactuca</taxon>
    </lineage>
</organism>
<comment type="similarity">
    <text evidence="1">Belongs to the helicase family.</text>
</comment>
<dbReference type="EMBL" id="NBSK02000009">
    <property type="protein sequence ID" value="KAJ0184660.1"/>
    <property type="molecule type" value="Genomic_DNA"/>
</dbReference>
<comment type="caution">
    <text evidence="3">The sequence shown here is derived from an EMBL/GenBank/DDBJ whole genome shotgun (WGS) entry which is preliminary data.</text>
</comment>
<evidence type="ECO:0000313" key="4">
    <source>
        <dbReference type="Proteomes" id="UP000235145"/>
    </source>
</evidence>
<feature type="domain" description="DNA helicase Pif1-like DEAD-box helicase" evidence="2">
    <location>
        <begin position="66"/>
        <end position="166"/>
    </location>
</feature>
<comment type="cofactor">
    <cofactor evidence="1">
        <name>Mg(2+)</name>
        <dbReference type="ChEBI" id="CHEBI:18420"/>
    </cofactor>
</comment>
<gene>
    <name evidence="3" type="ORF">LSAT_V11C900482810</name>
</gene>